<evidence type="ECO:0000313" key="16">
    <source>
        <dbReference type="Ensembl" id="ENSMMOP00000006871.1"/>
    </source>
</evidence>
<feature type="compositionally biased region" description="Pro residues" evidence="14">
    <location>
        <begin position="64"/>
        <end position="74"/>
    </location>
</feature>
<sequence length="438" mass="48842">MVVISTPAPPPAPTPAPVPVAPPLQVPPQSLYLALPQPPPPAAQLPPHQQPPPPYNPHNLFTSPAPPAAAPALPPPVQAPVLKVKSGTNEVGFPHPSPQYNFGLHQLQDKNNQDTNEYMTALHRQVAALEAAQEDDEEEWETSTRVPSEPELQNWSRVDTRRPSPDMRIKNTWLDWIHYTVGNMQPSWCIMTINVTSWFNMSQLLISRADLFWYCGGRRLWNFLPQSWSGTCTLVRLTLPLLIMGHHKDPKQVRASRSVQTDFDLTKNSPTYVDAIGIPRGVPDEYKLANPWLANLTRDEVAGLSEQLMSLDMLLTERGGVCTMFGSACCTFIPNNTTPDGSVPLALEGLRTLYNEMAEHSGIEDSLGGWFISILRKYETMIISLMVYITTFTILTCCSIPCLHMLINCLIITALSKEQTPPPYQMLLLESHVMDQRS</sequence>
<keyword evidence="9 15" id="KW-0472">Membrane</keyword>
<dbReference type="STRING" id="94237.ENSMMOP00000006871"/>
<evidence type="ECO:0000256" key="1">
    <source>
        <dbReference type="ARBA" id="ARBA00004402"/>
    </source>
</evidence>
<dbReference type="PANTHER" id="PTHR10424">
    <property type="entry name" value="VIRAL ENVELOPE PROTEIN"/>
    <property type="match status" value="1"/>
</dbReference>
<name>A0A3Q3VVF4_MOLML</name>
<feature type="compositionally biased region" description="Polar residues" evidence="14">
    <location>
        <begin position="143"/>
        <end position="157"/>
    </location>
</feature>
<dbReference type="Gene3D" id="1.10.287.210">
    <property type="match status" value="1"/>
</dbReference>
<keyword evidence="12" id="KW-0325">Glycoprotein</keyword>
<evidence type="ECO:0000256" key="5">
    <source>
        <dbReference type="ARBA" id="ARBA00022581"/>
    </source>
</evidence>
<evidence type="ECO:0000313" key="17">
    <source>
        <dbReference type="Proteomes" id="UP000261620"/>
    </source>
</evidence>
<accession>A0A3Q3VVF4</accession>
<feature type="region of interest" description="Disordered" evidence="14">
    <location>
        <begin position="1"/>
        <end position="74"/>
    </location>
</feature>
<dbReference type="AlphaFoldDB" id="A0A3Q3VVF4"/>
<evidence type="ECO:0000256" key="6">
    <source>
        <dbReference type="ARBA" id="ARBA00022692"/>
    </source>
</evidence>
<keyword evidence="13" id="KW-0449">Lipoprotein</keyword>
<dbReference type="Ensembl" id="ENSMMOT00000006997.1">
    <property type="protein sequence ID" value="ENSMMOP00000006871.1"/>
    <property type="gene ID" value="ENSMMOG00000005340.1"/>
</dbReference>
<evidence type="ECO:0000256" key="3">
    <source>
        <dbReference type="ARBA" id="ARBA00004563"/>
    </source>
</evidence>
<evidence type="ECO:0000256" key="11">
    <source>
        <dbReference type="ARBA" id="ARBA00023157"/>
    </source>
</evidence>
<keyword evidence="4" id="KW-1032">Host cell membrane</keyword>
<evidence type="ECO:0000256" key="10">
    <source>
        <dbReference type="ARBA" id="ARBA00023139"/>
    </source>
</evidence>
<keyword evidence="11" id="KW-1015">Disulfide bond</keyword>
<reference evidence="16" key="2">
    <citation type="submission" date="2025-09" db="UniProtKB">
        <authorList>
            <consortium name="Ensembl"/>
        </authorList>
    </citation>
    <scope>IDENTIFICATION</scope>
</reference>
<evidence type="ECO:0000256" key="4">
    <source>
        <dbReference type="ARBA" id="ARBA00022511"/>
    </source>
</evidence>
<feature type="region of interest" description="Disordered" evidence="14">
    <location>
        <begin position="135"/>
        <end position="161"/>
    </location>
</feature>
<dbReference type="InterPro" id="IPR018154">
    <property type="entry name" value="TLV/ENV_coat_polyprotein"/>
</dbReference>
<evidence type="ECO:0000256" key="15">
    <source>
        <dbReference type="SAM" id="Phobius"/>
    </source>
</evidence>
<keyword evidence="10" id="KW-0564">Palmitate</keyword>
<evidence type="ECO:0000256" key="7">
    <source>
        <dbReference type="ARBA" id="ARBA00022870"/>
    </source>
</evidence>
<keyword evidence="7" id="KW-1043">Host membrane</keyword>
<evidence type="ECO:0000256" key="14">
    <source>
        <dbReference type="SAM" id="MobiDB-lite"/>
    </source>
</evidence>
<proteinExistence type="predicted"/>
<evidence type="ECO:0000256" key="9">
    <source>
        <dbReference type="ARBA" id="ARBA00023136"/>
    </source>
</evidence>
<keyword evidence="5" id="KW-0945">Host-virus interaction</keyword>
<feature type="compositionally biased region" description="Pro residues" evidence="14">
    <location>
        <begin position="36"/>
        <end position="56"/>
    </location>
</feature>
<evidence type="ECO:0000256" key="8">
    <source>
        <dbReference type="ARBA" id="ARBA00022989"/>
    </source>
</evidence>
<keyword evidence="17" id="KW-1185">Reference proteome</keyword>
<evidence type="ECO:0000256" key="12">
    <source>
        <dbReference type="ARBA" id="ARBA00023180"/>
    </source>
</evidence>
<comment type="subcellular location">
    <subcellularLocation>
        <location evidence="1">Host cell membrane</location>
        <topology evidence="1">Single-pass type I membrane protein</topology>
    </subcellularLocation>
    <subcellularLocation>
        <location evidence="2">Host endomembrane system</location>
        <topology evidence="2">Peripheral membrane protein</topology>
    </subcellularLocation>
    <subcellularLocation>
        <location evidence="3">Virion membrane</location>
        <topology evidence="3">Single-pass type I membrane protein</topology>
    </subcellularLocation>
</comment>
<feature type="compositionally biased region" description="Pro residues" evidence="14">
    <location>
        <begin position="7"/>
        <end position="26"/>
    </location>
</feature>
<evidence type="ECO:0000256" key="2">
    <source>
        <dbReference type="ARBA" id="ARBA00004531"/>
    </source>
</evidence>
<evidence type="ECO:0000256" key="13">
    <source>
        <dbReference type="ARBA" id="ARBA00023288"/>
    </source>
</evidence>
<organism evidence="16 17">
    <name type="scientific">Mola mola</name>
    <name type="common">Ocean sunfish</name>
    <name type="synonym">Tetraodon mola</name>
    <dbReference type="NCBI Taxonomy" id="94237"/>
    <lineage>
        <taxon>Eukaryota</taxon>
        <taxon>Metazoa</taxon>
        <taxon>Chordata</taxon>
        <taxon>Craniata</taxon>
        <taxon>Vertebrata</taxon>
        <taxon>Euteleostomi</taxon>
        <taxon>Actinopterygii</taxon>
        <taxon>Neopterygii</taxon>
        <taxon>Teleostei</taxon>
        <taxon>Neoteleostei</taxon>
        <taxon>Acanthomorphata</taxon>
        <taxon>Eupercaria</taxon>
        <taxon>Tetraodontiformes</taxon>
        <taxon>Molidae</taxon>
        <taxon>Mola</taxon>
    </lineage>
</organism>
<dbReference type="PANTHER" id="PTHR10424:SF81">
    <property type="entry name" value="ERVV2 PROTEIN"/>
    <property type="match status" value="1"/>
</dbReference>
<dbReference type="Proteomes" id="UP000261620">
    <property type="component" value="Unplaced"/>
</dbReference>
<protein>
    <submittedName>
        <fullName evidence="16">Uncharacterized protein</fullName>
    </submittedName>
</protein>
<dbReference type="SUPFAM" id="SSF58069">
    <property type="entry name" value="Virus ectodomain"/>
    <property type="match status" value="1"/>
</dbReference>
<keyword evidence="8 15" id="KW-1133">Transmembrane helix</keyword>
<keyword evidence="6 15" id="KW-0812">Transmembrane</keyword>
<reference evidence="16" key="1">
    <citation type="submission" date="2025-08" db="UniProtKB">
        <authorList>
            <consortium name="Ensembl"/>
        </authorList>
    </citation>
    <scope>IDENTIFICATION</scope>
</reference>
<feature type="transmembrane region" description="Helical" evidence="15">
    <location>
        <begin position="385"/>
        <end position="407"/>
    </location>
</feature>